<reference evidence="1" key="1">
    <citation type="journal article" date="2022" name="bioRxiv">
        <title>Population genetic analysis of Ophidiomyces ophidiicola, the causative agent of snake fungal disease, indicates recent introductions to the USA.</title>
        <authorList>
            <person name="Ladner J.T."/>
            <person name="Palmer J.M."/>
            <person name="Ettinger C.L."/>
            <person name="Stajich J.E."/>
            <person name="Farrell T.M."/>
            <person name="Glorioso B.M."/>
            <person name="Lawson B."/>
            <person name="Price S.J."/>
            <person name="Stengle A.G."/>
            <person name="Grear D.A."/>
            <person name="Lorch J.M."/>
        </authorList>
    </citation>
    <scope>NUCLEOTIDE SEQUENCE</scope>
    <source>
        <strain evidence="1">NWHC 24266-5</strain>
    </source>
</reference>
<sequence>MAAPAQPGEQSLETLTAMVNQTLIETGRFFRSSGSLQSRAQLKRNFPDVHEQYQSALDALSEQIFIAKAFLEKDYEAIVAKRANLRGTRPQAAPPEDGRKDSPMKESPVGQASSASSSQNPSESTATLADTAPLTSTVSPTPATTKQALSTTPTTTNAGSALSLPPTNPAPPPTAIKQEPSSTVVPSEQDAENAPPDINLSSPDLNMTGAEGQSLPAENPLDFGGAFGPILPGLETYAMAGTDEAAMDLSGADQNAPEYSAIKNEPGDTTDSSTKPHMPAHEGVRADISMEDVPHAESTFDDLFIGSAHFATDGDDLLLQGEDIGDLDDSWFS</sequence>
<accession>A0ACB8V623</accession>
<comment type="caution">
    <text evidence="1">The sequence shown here is derived from an EMBL/GenBank/DDBJ whole genome shotgun (WGS) entry which is preliminary data.</text>
</comment>
<gene>
    <name evidence="1" type="ORF">LOY88_000123</name>
</gene>
<dbReference type="EMBL" id="JALBCA010000002">
    <property type="protein sequence ID" value="KAI2393523.1"/>
    <property type="molecule type" value="Genomic_DNA"/>
</dbReference>
<evidence type="ECO:0000313" key="1">
    <source>
        <dbReference type="EMBL" id="KAI2393523.1"/>
    </source>
</evidence>
<organism evidence="1">
    <name type="scientific">Ophidiomyces ophidiicola</name>
    <dbReference type="NCBI Taxonomy" id="1387563"/>
    <lineage>
        <taxon>Eukaryota</taxon>
        <taxon>Fungi</taxon>
        <taxon>Dikarya</taxon>
        <taxon>Ascomycota</taxon>
        <taxon>Pezizomycotina</taxon>
        <taxon>Eurotiomycetes</taxon>
        <taxon>Eurotiomycetidae</taxon>
        <taxon>Onygenales</taxon>
        <taxon>Onygenaceae</taxon>
        <taxon>Ophidiomyces</taxon>
    </lineage>
</organism>
<name>A0ACB8V623_9EURO</name>
<proteinExistence type="predicted"/>
<protein>
    <submittedName>
        <fullName evidence="1">Uncharacterized protein</fullName>
    </submittedName>
</protein>